<protein>
    <submittedName>
        <fullName evidence="4">MerR family transcriptional regulator</fullName>
    </submittedName>
</protein>
<evidence type="ECO:0000256" key="1">
    <source>
        <dbReference type="ARBA" id="ARBA00023125"/>
    </source>
</evidence>
<name>A0ABV1V588_9ACTN</name>
<dbReference type="SMART" id="SM00422">
    <property type="entry name" value="HTH_MERR"/>
    <property type="match status" value="1"/>
</dbReference>
<dbReference type="Gene3D" id="3.20.80.10">
    <property type="entry name" value="Regulatory factor, effector binding domain"/>
    <property type="match status" value="1"/>
</dbReference>
<feature type="coiled-coil region" evidence="2">
    <location>
        <begin position="86"/>
        <end position="113"/>
    </location>
</feature>
<sequence length="276" mass="30109">MFTIGDFARHGRVSARMLRHYDALGLLRPEHTDPFTGYRYYSAAQLATLNRVIALKDLGFTLQQVRQILEERVSTEELRGMLKLRQAELEEAMAAAAARLAQVEARLRSIESEGHMPTQDIMIKGVPAVRVAVLSAVAASYAPEHIGPVISPLYDQLFIRLKAAGITPVGPGIAYYEDAPDGDGAVLVHAGCTVSAGQEPGQEPGQDFEIVDLPAVGRAATIVHRGPMDTVMPTEQTLARWIDAGGHRSAGYAREVYLECLPDKEKWVTELQVPLA</sequence>
<evidence type="ECO:0000259" key="3">
    <source>
        <dbReference type="PROSITE" id="PS50937"/>
    </source>
</evidence>
<keyword evidence="1" id="KW-0238">DNA-binding</keyword>
<evidence type="ECO:0000256" key="2">
    <source>
        <dbReference type="SAM" id="Coils"/>
    </source>
</evidence>
<evidence type="ECO:0000313" key="4">
    <source>
        <dbReference type="EMBL" id="MER6618199.1"/>
    </source>
</evidence>
<evidence type="ECO:0000313" key="5">
    <source>
        <dbReference type="Proteomes" id="UP001445472"/>
    </source>
</evidence>
<dbReference type="SUPFAM" id="SSF55136">
    <property type="entry name" value="Probable bacterial effector-binding domain"/>
    <property type="match status" value="1"/>
</dbReference>
<dbReference type="InterPro" id="IPR011256">
    <property type="entry name" value="Reg_factor_effector_dom_sf"/>
</dbReference>
<dbReference type="Proteomes" id="UP001445472">
    <property type="component" value="Unassembled WGS sequence"/>
</dbReference>
<dbReference type="InterPro" id="IPR009061">
    <property type="entry name" value="DNA-bd_dom_put_sf"/>
</dbReference>
<dbReference type="Gene3D" id="1.10.1660.10">
    <property type="match status" value="1"/>
</dbReference>
<dbReference type="SUPFAM" id="SSF46955">
    <property type="entry name" value="Putative DNA-binding domain"/>
    <property type="match status" value="1"/>
</dbReference>
<dbReference type="InterPro" id="IPR029442">
    <property type="entry name" value="GyrI-like"/>
</dbReference>
<dbReference type="InterPro" id="IPR010499">
    <property type="entry name" value="AraC_E-bd"/>
</dbReference>
<proteinExistence type="predicted"/>
<dbReference type="Pfam" id="PF13411">
    <property type="entry name" value="MerR_1"/>
    <property type="match status" value="1"/>
</dbReference>
<dbReference type="PANTHER" id="PTHR30204:SF97">
    <property type="entry name" value="MERR FAMILY REGULATORY PROTEIN"/>
    <property type="match status" value="1"/>
</dbReference>
<dbReference type="PANTHER" id="PTHR30204">
    <property type="entry name" value="REDOX-CYCLING DRUG-SENSING TRANSCRIPTIONAL ACTIVATOR SOXR"/>
    <property type="match status" value="1"/>
</dbReference>
<dbReference type="InterPro" id="IPR047057">
    <property type="entry name" value="MerR_fam"/>
</dbReference>
<reference evidence="4 5" key="1">
    <citation type="submission" date="2024-06" db="EMBL/GenBank/DDBJ databases">
        <title>The Natural Products Discovery Center: Release of the First 8490 Sequenced Strains for Exploring Actinobacteria Biosynthetic Diversity.</title>
        <authorList>
            <person name="Kalkreuter E."/>
            <person name="Kautsar S.A."/>
            <person name="Yang D."/>
            <person name="Bader C.D."/>
            <person name="Teijaro C.N."/>
            <person name="Fluegel L."/>
            <person name="Davis C.M."/>
            <person name="Simpson J.R."/>
            <person name="Lauterbach L."/>
            <person name="Steele A.D."/>
            <person name="Gui C."/>
            <person name="Meng S."/>
            <person name="Li G."/>
            <person name="Viehrig K."/>
            <person name="Ye F."/>
            <person name="Su P."/>
            <person name="Kiefer A.F."/>
            <person name="Nichols A."/>
            <person name="Cepeda A.J."/>
            <person name="Yan W."/>
            <person name="Fan B."/>
            <person name="Jiang Y."/>
            <person name="Adhikari A."/>
            <person name="Zheng C.-J."/>
            <person name="Schuster L."/>
            <person name="Cowan T.M."/>
            <person name="Smanski M.J."/>
            <person name="Chevrette M.G."/>
            <person name="De Carvalho L.P.S."/>
            <person name="Shen B."/>
        </authorList>
    </citation>
    <scope>NUCLEOTIDE SEQUENCE [LARGE SCALE GENOMIC DNA]</scope>
    <source>
        <strain evidence="4 5">NPDC000837</strain>
    </source>
</reference>
<comment type="caution">
    <text evidence="4">The sequence shown here is derived from an EMBL/GenBank/DDBJ whole genome shotgun (WGS) entry which is preliminary data.</text>
</comment>
<accession>A0ABV1V588</accession>
<dbReference type="SMART" id="SM00871">
    <property type="entry name" value="AraC_E_bind"/>
    <property type="match status" value="1"/>
</dbReference>
<dbReference type="PROSITE" id="PS50937">
    <property type="entry name" value="HTH_MERR_2"/>
    <property type="match status" value="1"/>
</dbReference>
<dbReference type="RefSeq" id="WP_351979116.1">
    <property type="nucleotide sequence ID" value="NZ_JBEPBX010000053.1"/>
</dbReference>
<gene>
    <name evidence="4" type="ORF">ABT276_33850</name>
</gene>
<keyword evidence="2" id="KW-0175">Coiled coil</keyword>
<keyword evidence="5" id="KW-1185">Reference proteome</keyword>
<dbReference type="Pfam" id="PF06445">
    <property type="entry name" value="GyrI-like"/>
    <property type="match status" value="1"/>
</dbReference>
<dbReference type="CDD" id="cd01107">
    <property type="entry name" value="HTH_BmrR"/>
    <property type="match status" value="1"/>
</dbReference>
<feature type="domain" description="HTH merR-type" evidence="3">
    <location>
        <begin position="1"/>
        <end position="71"/>
    </location>
</feature>
<dbReference type="EMBL" id="JBEPBX010000053">
    <property type="protein sequence ID" value="MER6618199.1"/>
    <property type="molecule type" value="Genomic_DNA"/>
</dbReference>
<dbReference type="InterPro" id="IPR000551">
    <property type="entry name" value="MerR-type_HTH_dom"/>
</dbReference>
<organism evidence="4 5">
    <name type="scientific">Streptomyces xantholiticus</name>
    <dbReference type="NCBI Taxonomy" id="68285"/>
    <lineage>
        <taxon>Bacteria</taxon>
        <taxon>Bacillati</taxon>
        <taxon>Actinomycetota</taxon>
        <taxon>Actinomycetes</taxon>
        <taxon>Kitasatosporales</taxon>
        <taxon>Streptomycetaceae</taxon>
        <taxon>Streptomyces</taxon>
    </lineage>
</organism>